<name>A0A6L6IVF8_9RHOB</name>
<dbReference type="Gene3D" id="1.10.357.10">
    <property type="entry name" value="Tetracycline Repressor, domain 2"/>
    <property type="match status" value="1"/>
</dbReference>
<protein>
    <recommendedName>
        <fullName evidence="3">Tetracyclin repressor-like C-terminal domain-containing protein</fullName>
    </recommendedName>
</protein>
<dbReference type="Proteomes" id="UP000478740">
    <property type="component" value="Unassembled WGS sequence"/>
</dbReference>
<proteinExistence type="predicted"/>
<dbReference type="EMBL" id="WMII01000003">
    <property type="protein sequence ID" value="MTH63611.1"/>
    <property type="molecule type" value="Genomic_DNA"/>
</dbReference>
<evidence type="ECO:0000313" key="2">
    <source>
        <dbReference type="Proteomes" id="UP000478740"/>
    </source>
</evidence>
<dbReference type="AlphaFoldDB" id="A0A6L6IVF8"/>
<evidence type="ECO:0000313" key="1">
    <source>
        <dbReference type="EMBL" id="MTH63611.1"/>
    </source>
</evidence>
<gene>
    <name evidence="1" type="ORF">GL284_04920</name>
</gene>
<evidence type="ECO:0008006" key="3">
    <source>
        <dbReference type="Google" id="ProtNLM"/>
    </source>
</evidence>
<dbReference type="RefSeq" id="WP_155043524.1">
    <property type="nucleotide sequence ID" value="NZ_WMIH01000002.1"/>
</dbReference>
<keyword evidence="2" id="KW-1185">Reference proteome</keyword>
<accession>A0A6L6IVF8</accession>
<comment type="caution">
    <text evidence="1">The sequence shown here is derived from an EMBL/GenBank/DDBJ whole genome shotgun (WGS) entry which is preliminary data.</text>
</comment>
<reference evidence="1 2" key="1">
    <citation type="submission" date="2019-11" db="EMBL/GenBank/DDBJ databases">
        <authorList>
            <person name="Dong K."/>
        </authorList>
    </citation>
    <scope>NUCLEOTIDE SEQUENCE [LARGE SCALE GENOMIC DNA]</scope>
    <source>
        <strain evidence="1 2">DK608</strain>
    </source>
</reference>
<sequence>MADQGNLYQKLIMAAQDRLDRAQPLPDTLEDLARQADLDPAEAIRCFANMEELREGLLYHSVVLLNDALRRGMVGAASRRPDRQLRSLAHSYSEWASANPTLFRLLNEGLNAPMTEDSALYRFTISMRDLFERKFQEMCDLQILDPKTDLRRLILMLHCLVRGGNSVIVEQATDPWLGERERLSPTIAAEIFDDFLDCVIATHAPRARLAISETLN</sequence>
<organism evidence="1 2">
    <name type="scientific">Paracoccus shanxieyensis</name>
    <dbReference type="NCBI Taxonomy" id="2675752"/>
    <lineage>
        <taxon>Bacteria</taxon>
        <taxon>Pseudomonadati</taxon>
        <taxon>Pseudomonadota</taxon>
        <taxon>Alphaproteobacteria</taxon>
        <taxon>Rhodobacterales</taxon>
        <taxon>Paracoccaceae</taxon>
        <taxon>Paracoccus</taxon>
    </lineage>
</organism>